<proteinExistence type="predicted"/>
<evidence type="ECO:0000313" key="1">
    <source>
        <dbReference type="EMBL" id="MBF6023178.1"/>
    </source>
</evidence>
<reference evidence="1 2" key="1">
    <citation type="submission" date="2020-11" db="EMBL/GenBank/DDBJ databases">
        <title>Draft Genome Sequence and Secondary Metabolite Biosynthetic Potential of the Lysobacter niastensis Type strain DSM 18481.</title>
        <authorList>
            <person name="Turrini P."/>
            <person name="Artuso I."/>
            <person name="Tescari M."/>
            <person name="Lugli G.A."/>
            <person name="Frangipani E."/>
            <person name="Ventura M."/>
            <person name="Visca P."/>
        </authorList>
    </citation>
    <scope>NUCLEOTIDE SEQUENCE [LARGE SCALE GENOMIC DNA]</scope>
    <source>
        <strain evidence="1 2">DSM 18481</strain>
    </source>
</reference>
<organism evidence="1 2">
    <name type="scientific">Lysobacter niastensis</name>
    <dbReference type="NCBI Taxonomy" id="380629"/>
    <lineage>
        <taxon>Bacteria</taxon>
        <taxon>Pseudomonadati</taxon>
        <taxon>Pseudomonadota</taxon>
        <taxon>Gammaproteobacteria</taxon>
        <taxon>Lysobacterales</taxon>
        <taxon>Lysobacteraceae</taxon>
        <taxon>Lysobacter</taxon>
    </lineage>
</organism>
<sequence length="141" mass="16136">MNDERKAAIDLDQIQDKPLNSISAADFLEALGRSGHSGALMFRAWPEKKKYELFVEPEFSGGISVGGLLGRFAEKKKYEIEKDWRPEIHKPLRSEVLKDWTPEIPKPPSEFEFNPKEWLHDPAFIRQVATEVAAQLKSMGR</sequence>
<protein>
    <submittedName>
        <fullName evidence="1">Uncharacterized protein</fullName>
    </submittedName>
</protein>
<dbReference type="RefSeq" id="WP_194929774.1">
    <property type="nucleotide sequence ID" value="NZ_JADLZT010000002.1"/>
</dbReference>
<keyword evidence="2" id="KW-1185">Reference proteome</keyword>
<name>A0ABS0B5A0_9GAMM</name>
<dbReference type="EMBL" id="JADLZT010000002">
    <property type="protein sequence ID" value="MBF6023178.1"/>
    <property type="molecule type" value="Genomic_DNA"/>
</dbReference>
<evidence type="ECO:0000313" key="2">
    <source>
        <dbReference type="Proteomes" id="UP001429984"/>
    </source>
</evidence>
<gene>
    <name evidence="1" type="ORF">IU514_03955</name>
</gene>
<comment type="caution">
    <text evidence="1">The sequence shown here is derived from an EMBL/GenBank/DDBJ whole genome shotgun (WGS) entry which is preliminary data.</text>
</comment>
<dbReference type="Proteomes" id="UP001429984">
    <property type="component" value="Unassembled WGS sequence"/>
</dbReference>
<accession>A0ABS0B5A0</accession>